<sequence length="143" mass="16729">MVSQFRKNYITTLLLFTTLSLYLLLTTNEFVKSITQNHDKIAHVIVFTIEAFLLVKTLRYKYLRIEPTTRIIQQRFLAYNDLELVIKLNKYYVISIICFVVTIFSEFIQDYLTGGKRKFDTKDILANLVGSVIGISLGYFHEN</sequence>
<dbReference type="EMBL" id="HE806321">
    <property type="protein sequence ID" value="CCH61813.1"/>
    <property type="molecule type" value="Genomic_DNA"/>
</dbReference>
<dbReference type="OMA" id="ICTMFAS"/>
<keyword evidence="1" id="KW-0472">Membrane</keyword>
<keyword evidence="1" id="KW-0812">Transmembrane</keyword>
<dbReference type="PANTHER" id="PTHR28008:SF1">
    <property type="entry name" value="DOMAIN PROTEIN, PUTATIVE (AFU_ORTHOLOGUE AFUA_3G10980)-RELATED"/>
    <property type="match status" value="1"/>
</dbReference>
<dbReference type="GeneID" id="14496922"/>
<dbReference type="InParanoid" id="I2H611"/>
<protein>
    <recommendedName>
        <fullName evidence="2">VanZ-like domain-containing protein</fullName>
    </recommendedName>
</protein>
<dbReference type="InterPro" id="IPR006976">
    <property type="entry name" value="VanZ-like"/>
</dbReference>
<name>I2H611_HENB6</name>
<dbReference type="RefSeq" id="XP_004181332.1">
    <property type="nucleotide sequence ID" value="XM_004181284.1"/>
</dbReference>
<dbReference type="Proteomes" id="UP000002866">
    <property type="component" value="Chromosome 6"/>
</dbReference>
<evidence type="ECO:0000256" key="1">
    <source>
        <dbReference type="SAM" id="Phobius"/>
    </source>
</evidence>
<feature type="transmembrane region" description="Helical" evidence="1">
    <location>
        <begin position="91"/>
        <end position="112"/>
    </location>
</feature>
<feature type="transmembrane region" description="Helical" evidence="1">
    <location>
        <begin position="124"/>
        <end position="141"/>
    </location>
</feature>
<organism evidence="3 4">
    <name type="scientific">Henningerozyma blattae (strain ATCC 34711 / CBS 6284 / DSM 70876 / NBRC 10599 / NRRL Y-10934 / UCD 77-7)</name>
    <name type="common">Yeast</name>
    <name type="synonym">Tetrapisispora blattae</name>
    <dbReference type="NCBI Taxonomy" id="1071380"/>
    <lineage>
        <taxon>Eukaryota</taxon>
        <taxon>Fungi</taxon>
        <taxon>Dikarya</taxon>
        <taxon>Ascomycota</taxon>
        <taxon>Saccharomycotina</taxon>
        <taxon>Saccharomycetes</taxon>
        <taxon>Saccharomycetales</taxon>
        <taxon>Saccharomycetaceae</taxon>
        <taxon>Henningerozyma</taxon>
    </lineage>
</organism>
<dbReference type="KEGG" id="tbl:TBLA_0F02740"/>
<dbReference type="OrthoDB" id="63581at2759"/>
<dbReference type="PANTHER" id="PTHR28008">
    <property type="entry name" value="DOMAIN PROTEIN, PUTATIVE (AFU_ORTHOLOGUE AFUA_3G10980)-RELATED"/>
    <property type="match status" value="1"/>
</dbReference>
<evidence type="ECO:0000259" key="2">
    <source>
        <dbReference type="Pfam" id="PF04892"/>
    </source>
</evidence>
<dbReference type="HOGENOM" id="CLU_144922_0_0_1"/>
<dbReference type="FunCoup" id="I2H611">
    <property type="interactions" value="1"/>
</dbReference>
<gene>
    <name evidence="3" type="primary">TBLA0F02740</name>
    <name evidence="3" type="ORF">TBLA_0F02740</name>
</gene>
<evidence type="ECO:0000313" key="4">
    <source>
        <dbReference type="Proteomes" id="UP000002866"/>
    </source>
</evidence>
<feature type="domain" description="VanZ-like" evidence="2">
    <location>
        <begin position="11"/>
        <end position="137"/>
    </location>
</feature>
<dbReference type="AlphaFoldDB" id="I2H611"/>
<reference evidence="3 4" key="1">
    <citation type="journal article" date="2011" name="Proc. Natl. Acad. Sci. U.S.A.">
        <title>Evolutionary erosion of yeast sex chromosomes by mating-type switching accidents.</title>
        <authorList>
            <person name="Gordon J.L."/>
            <person name="Armisen D."/>
            <person name="Proux-Wera E."/>
            <person name="Oheigeartaigh S.S."/>
            <person name="Byrne K.P."/>
            <person name="Wolfe K.H."/>
        </authorList>
    </citation>
    <scope>NUCLEOTIDE SEQUENCE [LARGE SCALE GENOMIC DNA]</scope>
    <source>
        <strain evidence="4">ATCC 34711 / CBS 6284 / DSM 70876 / NBRC 10599 / NRRL Y-10934 / UCD 77-7</strain>
    </source>
</reference>
<accession>I2H611</accession>
<keyword evidence="1" id="KW-1133">Transmembrane helix</keyword>
<keyword evidence="4" id="KW-1185">Reference proteome</keyword>
<proteinExistence type="predicted"/>
<evidence type="ECO:0000313" key="3">
    <source>
        <dbReference type="EMBL" id="CCH61813.1"/>
    </source>
</evidence>
<dbReference type="Pfam" id="PF04892">
    <property type="entry name" value="VanZ"/>
    <property type="match status" value="1"/>
</dbReference>
<feature type="transmembrane region" description="Helical" evidence="1">
    <location>
        <begin position="7"/>
        <end position="25"/>
    </location>
</feature>